<name>A0A162D0K8_9CRUS</name>
<dbReference type="Proteomes" id="UP000076858">
    <property type="component" value="Unassembled WGS sequence"/>
</dbReference>
<proteinExistence type="predicted"/>
<organism evidence="1 2">
    <name type="scientific">Daphnia magna</name>
    <dbReference type="NCBI Taxonomy" id="35525"/>
    <lineage>
        <taxon>Eukaryota</taxon>
        <taxon>Metazoa</taxon>
        <taxon>Ecdysozoa</taxon>
        <taxon>Arthropoda</taxon>
        <taxon>Crustacea</taxon>
        <taxon>Branchiopoda</taxon>
        <taxon>Diplostraca</taxon>
        <taxon>Cladocera</taxon>
        <taxon>Anomopoda</taxon>
        <taxon>Daphniidae</taxon>
        <taxon>Daphnia</taxon>
    </lineage>
</organism>
<reference evidence="1 2" key="1">
    <citation type="submission" date="2016-03" db="EMBL/GenBank/DDBJ databases">
        <title>EvidentialGene: Evidence-directed Construction of Genes on Genomes.</title>
        <authorList>
            <person name="Gilbert D.G."/>
            <person name="Choi J.-H."/>
            <person name="Mockaitis K."/>
            <person name="Colbourne J."/>
            <person name="Pfrender M."/>
        </authorList>
    </citation>
    <scope>NUCLEOTIDE SEQUENCE [LARGE SCALE GENOMIC DNA]</scope>
    <source>
        <strain evidence="1 2">Xinb3</strain>
        <tissue evidence="1">Complete organism</tissue>
    </source>
</reference>
<evidence type="ECO:0000313" key="1">
    <source>
        <dbReference type="EMBL" id="KZS22059.1"/>
    </source>
</evidence>
<gene>
    <name evidence="1" type="ORF">APZ42_010971</name>
</gene>
<sequence>MSHQFQNYQLVSHHKSPSKNIVQPVERLGPAGIWVKETGPMLNYSQGHSDLFQNCKRFKSVRFVRQDNCSSDQFKRLFLFSNICYLNTNFLHSTMILKSAI</sequence>
<evidence type="ECO:0000313" key="2">
    <source>
        <dbReference type="Proteomes" id="UP000076858"/>
    </source>
</evidence>
<dbReference type="AlphaFoldDB" id="A0A162D0K8"/>
<comment type="caution">
    <text evidence="1">The sequence shown here is derived from an EMBL/GenBank/DDBJ whole genome shotgun (WGS) entry which is preliminary data.</text>
</comment>
<protein>
    <submittedName>
        <fullName evidence="1">Uncharacterized protein</fullName>
    </submittedName>
</protein>
<keyword evidence="2" id="KW-1185">Reference proteome</keyword>
<accession>A0A162D0K8</accession>
<dbReference type="EMBL" id="LRGB01000005">
    <property type="protein sequence ID" value="KZS22059.1"/>
    <property type="molecule type" value="Genomic_DNA"/>
</dbReference>